<sequence>MEKILDFKIKGRDFINAGESTSKMKNYFKKIGISSKIIKRILVASYEAELNVVAHADSGVMEIFVDEDKIVVTVEDEGPGIEDIDRAMQEGFSTASDEVREMGFGAGMGLPNIKRNSDDLEIESEVNKGTRVKMVFNVS</sequence>
<dbReference type="EMBL" id="VSIX01000065">
    <property type="protein sequence ID" value="TYB30939.1"/>
    <property type="molecule type" value="Genomic_DNA"/>
</dbReference>
<evidence type="ECO:0000313" key="3">
    <source>
        <dbReference type="Proteomes" id="UP000324143"/>
    </source>
</evidence>
<evidence type="ECO:0000313" key="2">
    <source>
        <dbReference type="EMBL" id="TYB30939.1"/>
    </source>
</evidence>
<reference evidence="2" key="1">
    <citation type="submission" date="2019-08" db="EMBL/GenBank/DDBJ databases">
        <title>Genomic characterization of a novel candidate phylum (ARYD3) from a high temperature, high salinity tertiary oil reservoir in north central Oklahoma, USA.</title>
        <authorList>
            <person name="Youssef N.H."/>
            <person name="Yadav A."/>
            <person name="Elshahed M.S."/>
        </authorList>
    </citation>
    <scope>NUCLEOTIDE SEQUENCE [LARGE SCALE GENOMIC DNA]</scope>
    <source>
        <strain evidence="2">ARYD3</strain>
    </source>
</reference>
<keyword evidence="3" id="KW-1185">Reference proteome</keyword>
<dbReference type="Gene3D" id="3.30.565.10">
    <property type="entry name" value="Histidine kinase-like ATPase, C-terminal domain"/>
    <property type="match status" value="1"/>
</dbReference>
<gene>
    <name evidence="2" type="ORF">FXF47_07070</name>
</gene>
<dbReference type="Proteomes" id="UP000324143">
    <property type="component" value="Unassembled WGS sequence"/>
</dbReference>
<dbReference type="Pfam" id="PF13581">
    <property type="entry name" value="HATPase_c_2"/>
    <property type="match status" value="1"/>
</dbReference>
<evidence type="ECO:0000259" key="1">
    <source>
        <dbReference type="Pfam" id="PF13581"/>
    </source>
</evidence>
<feature type="domain" description="Histidine kinase/HSP90-like ATPase" evidence="1">
    <location>
        <begin position="26"/>
        <end position="135"/>
    </location>
</feature>
<proteinExistence type="predicted"/>
<accession>A0A5D0MK41</accession>
<dbReference type="InterPro" id="IPR003594">
    <property type="entry name" value="HATPase_dom"/>
</dbReference>
<name>A0A5D0MK41_9BACT</name>
<dbReference type="AlphaFoldDB" id="A0A5D0MK41"/>
<dbReference type="SUPFAM" id="SSF55874">
    <property type="entry name" value="ATPase domain of HSP90 chaperone/DNA topoisomerase II/histidine kinase"/>
    <property type="match status" value="1"/>
</dbReference>
<organism evidence="2 3">
    <name type="scientific">Candidatus Mcinerneyibacterium aminivorans</name>
    <dbReference type="NCBI Taxonomy" id="2703815"/>
    <lineage>
        <taxon>Bacteria</taxon>
        <taxon>Candidatus Macinerneyibacteriota</taxon>
        <taxon>Candidatus Mcinerneyibacteria</taxon>
        <taxon>Candidatus Mcinerneyibacteriales</taxon>
        <taxon>Candidatus Mcinerneyibacteriaceae</taxon>
        <taxon>Candidatus Mcinerneyibacterium</taxon>
    </lineage>
</organism>
<dbReference type="InterPro" id="IPR036890">
    <property type="entry name" value="HATPase_C_sf"/>
</dbReference>
<comment type="caution">
    <text evidence="2">The sequence shown here is derived from an EMBL/GenBank/DDBJ whole genome shotgun (WGS) entry which is preliminary data.</text>
</comment>
<protein>
    <submittedName>
        <fullName evidence="2">Anti-sigma regulatory factor</fullName>
    </submittedName>
</protein>